<name>A0ABW3DH05_9ACTN</name>
<accession>A0ABW3DH05</accession>
<evidence type="ECO:0000313" key="2">
    <source>
        <dbReference type="Proteomes" id="UP001597024"/>
    </source>
</evidence>
<comment type="caution">
    <text evidence="1">The sequence shown here is derived from an EMBL/GenBank/DDBJ whole genome shotgun (WGS) entry which is preliminary data.</text>
</comment>
<organism evidence="1 2">
    <name type="scientific">Streptosporangium algeriense</name>
    <dbReference type="NCBI Taxonomy" id="1682748"/>
    <lineage>
        <taxon>Bacteria</taxon>
        <taxon>Bacillati</taxon>
        <taxon>Actinomycetota</taxon>
        <taxon>Actinomycetes</taxon>
        <taxon>Streptosporangiales</taxon>
        <taxon>Streptosporangiaceae</taxon>
        <taxon>Streptosporangium</taxon>
    </lineage>
</organism>
<proteinExistence type="predicted"/>
<protein>
    <submittedName>
        <fullName evidence="1">Uncharacterized protein</fullName>
    </submittedName>
</protein>
<reference evidence="2" key="1">
    <citation type="journal article" date="2019" name="Int. J. Syst. Evol. Microbiol.">
        <title>The Global Catalogue of Microorganisms (GCM) 10K type strain sequencing project: providing services to taxonomists for standard genome sequencing and annotation.</title>
        <authorList>
            <consortium name="The Broad Institute Genomics Platform"/>
            <consortium name="The Broad Institute Genome Sequencing Center for Infectious Disease"/>
            <person name="Wu L."/>
            <person name="Ma J."/>
        </authorList>
    </citation>
    <scope>NUCLEOTIDE SEQUENCE [LARGE SCALE GENOMIC DNA]</scope>
    <source>
        <strain evidence="2">CCUG 62974</strain>
    </source>
</reference>
<keyword evidence="2" id="KW-1185">Reference proteome</keyword>
<dbReference type="EMBL" id="JBHTHX010000001">
    <property type="protein sequence ID" value="MFD0882988.1"/>
    <property type="molecule type" value="Genomic_DNA"/>
</dbReference>
<sequence>MNDRITVEALRVNEHTRAMLAEYIGWGSKIEAGEARQWIYNELIEFVNFRMETADTCMQLIEHGKVADALGLCRSLLENYLLFMLICRGRKFFRLEDRTDLTEGRFKNYLAEQQEKLRVEQEAGTAQRLSVEKYSRAKRHLMHVFEGLKAEGVAEIVIPVHYFYFQKFRPEVMRLKRGEYFEYVEYSPDTEKVLQGHQKDAIAVYKHYLSYDALLTCLELNDLADHAAIARIEAHYTFLGQFLHPTNNAARDLHVDSNRHDGKPAIGMVASYSSEARLLAALYVCYLVAGYLDEIAHLHENAPKAYIAEPGTGQLRRLAGEVPKKYSYFWFLFNDPPLYDKFIHCINRATEEEWKIYGHYANAPNDRIMFNQHIYEQLKQALKGWRNARVGTYTPPIQ</sequence>
<dbReference type="Proteomes" id="UP001597024">
    <property type="component" value="Unassembled WGS sequence"/>
</dbReference>
<gene>
    <name evidence="1" type="ORF">ACFQ08_00185</name>
</gene>
<evidence type="ECO:0000313" key="1">
    <source>
        <dbReference type="EMBL" id="MFD0882988.1"/>
    </source>
</evidence>